<feature type="region of interest" description="Disordered" evidence="1">
    <location>
        <begin position="1"/>
        <end position="30"/>
    </location>
</feature>
<dbReference type="EMBL" id="JBBBZM010000103">
    <property type="protein sequence ID" value="KAL0634125.1"/>
    <property type="molecule type" value="Genomic_DNA"/>
</dbReference>
<feature type="compositionally biased region" description="Basic and acidic residues" evidence="1">
    <location>
        <begin position="308"/>
        <end position="317"/>
    </location>
</feature>
<evidence type="ECO:0000313" key="3">
    <source>
        <dbReference type="Proteomes" id="UP001447188"/>
    </source>
</evidence>
<dbReference type="Proteomes" id="UP001447188">
    <property type="component" value="Unassembled WGS sequence"/>
</dbReference>
<feature type="compositionally biased region" description="Basic and acidic residues" evidence="1">
    <location>
        <begin position="429"/>
        <end position="441"/>
    </location>
</feature>
<evidence type="ECO:0000256" key="1">
    <source>
        <dbReference type="SAM" id="MobiDB-lite"/>
    </source>
</evidence>
<feature type="compositionally biased region" description="Low complexity" evidence="1">
    <location>
        <begin position="384"/>
        <end position="397"/>
    </location>
</feature>
<gene>
    <name evidence="2" type="ORF">Q9L58_006932</name>
</gene>
<feature type="region of interest" description="Disordered" evidence="1">
    <location>
        <begin position="345"/>
        <end position="460"/>
    </location>
</feature>
<comment type="caution">
    <text evidence="2">The sequence shown here is derived from an EMBL/GenBank/DDBJ whole genome shotgun (WGS) entry which is preliminary data.</text>
</comment>
<protein>
    <submittedName>
        <fullName evidence="2">Uncharacterized protein</fullName>
    </submittedName>
</protein>
<feature type="region of interest" description="Disordered" evidence="1">
    <location>
        <begin position="302"/>
        <end position="324"/>
    </location>
</feature>
<sequence>MSDRDRVPAPAGIGDRIISHGSSRPPVAPRNLPVPVLGLARPRSFPGYSNAVPVSVDPGTVSRLPVRDPWHIWDATSRAPNRDKRSLEVIVTDTDAEGWANISIGTRRWQVPTGPGYPEDPSKPPNEYRAPQPPPRAVGQNERAFSIRPAHWEFVLEDNEYHPVIVPAALSPIRSFRDHTVAPKQLMLTPEQRAARPRMGTVGPEYQFPGVDESAFPPGGVPPWSASGFPENWILDPLDYTVPTQPSPWMADRHGGVAVHRQLPDCFPVPGSYIVTRVRPKPGSVDPFDQINVRVRPVATTPVGASVRPEEPERNPIVEDVPPEPDGLFFPDWIDNSLFREEKRISAKKPKLSSAGGSGSGSMPPPNETSGFRQQPPCRFPSLQAQNVGPAPQGQQPAPSPRYYVTHGSHGPRLYIDRFAPPPRPMSEMSERSLHSEVSERDLDEEEALWRRKVASGQAD</sequence>
<accession>A0ABR3GDZ4</accession>
<feature type="region of interest" description="Disordered" evidence="1">
    <location>
        <begin position="107"/>
        <end position="139"/>
    </location>
</feature>
<evidence type="ECO:0000313" key="2">
    <source>
        <dbReference type="EMBL" id="KAL0634125.1"/>
    </source>
</evidence>
<proteinExistence type="predicted"/>
<organism evidence="2 3">
    <name type="scientific">Discina gigas</name>
    <dbReference type="NCBI Taxonomy" id="1032678"/>
    <lineage>
        <taxon>Eukaryota</taxon>
        <taxon>Fungi</taxon>
        <taxon>Dikarya</taxon>
        <taxon>Ascomycota</taxon>
        <taxon>Pezizomycotina</taxon>
        <taxon>Pezizomycetes</taxon>
        <taxon>Pezizales</taxon>
        <taxon>Discinaceae</taxon>
        <taxon>Discina</taxon>
    </lineage>
</organism>
<reference evidence="2 3" key="1">
    <citation type="submission" date="2024-02" db="EMBL/GenBank/DDBJ databases">
        <title>Discinaceae phylogenomics.</title>
        <authorList>
            <person name="Dirks A.C."/>
            <person name="James T.Y."/>
        </authorList>
    </citation>
    <scope>NUCLEOTIDE SEQUENCE [LARGE SCALE GENOMIC DNA]</scope>
    <source>
        <strain evidence="2 3">ACD0624</strain>
    </source>
</reference>
<name>A0ABR3GDZ4_9PEZI</name>
<keyword evidence="3" id="KW-1185">Reference proteome</keyword>